<keyword evidence="1" id="KW-0472">Membrane</keyword>
<dbReference type="Gene3D" id="3.40.30.10">
    <property type="entry name" value="Glutaredoxin"/>
    <property type="match status" value="2"/>
</dbReference>
<dbReference type="PROSITE" id="PS51352">
    <property type="entry name" value="THIOREDOXIN_2"/>
    <property type="match status" value="1"/>
</dbReference>
<dbReference type="PANTHER" id="PTHR19991:SF2">
    <property type="entry name" value="GH08893P"/>
    <property type="match status" value="1"/>
</dbReference>
<keyword evidence="1" id="KW-1133">Transmembrane helix</keyword>
<proteinExistence type="predicted"/>
<evidence type="ECO:0000256" key="1">
    <source>
        <dbReference type="SAM" id="Phobius"/>
    </source>
</evidence>
<dbReference type="STRING" id="7739.C3ZFH9"/>
<dbReference type="CDD" id="cd02961">
    <property type="entry name" value="PDI_a_family"/>
    <property type="match status" value="2"/>
</dbReference>
<dbReference type="PANTHER" id="PTHR19991">
    <property type="entry name" value="L 2 01289"/>
    <property type="match status" value="1"/>
</dbReference>
<accession>C3ZFH9</accession>
<evidence type="ECO:0000259" key="3">
    <source>
        <dbReference type="PROSITE" id="PS51352"/>
    </source>
</evidence>
<name>C3ZFH9_BRAFL</name>
<dbReference type="InParanoid" id="C3ZFH9"/>
<gene>
    <name evidence="4" type="ORF">BRAFLDRAFT_67162</name>
</gene>
<dbReference type="InterPro" id="IPR013766">
    <property type="entry name" value="Thioredoxin_domain"/>
</dbReference>
<dbReference type="Pfam" id="PF00085">
    <property type="entry name" value="Thioredoxin"/>
    <property type="match status" value="2"/>
</dbReference>
<dbReference type="AlphaFoldDB" id="C3ZFH9"/>
<dbReference type="eggNOG" id="KOG0191">
    <property type="taxonomic scope" value="Eukaryota"/>
</dbReference>
<sequence length="356" mass="39476">MAAPRYTFSVLVILICLFSPVYIAQRPPPGAIVPTTGDLRRLVATEELVLVNFYEPSCEECKAFYPVYTELAQELEQADVVCVSHNGPLPEYGVNSFPSVLFFRKGSPVLYDGVLTGVLPAHSCSNSCIMYPQVCKQECHKLFLSTGALTGALMHEDLYEWLELNRHSNLQQLYEDNFEHLTQASTGATTGDWLVMFSSESCVDCKVAVPVLDAVATKVKGRQNVAVVDVEKNPQLKDRFKVTEVPTIIFFRLGKMYTYNLPKMDIPTIKSFMEGWYKNVRAEAVPGIPTPFDQLVEKIVDHLKAFVATVKTEGAVTALTGNLVVMVTLAGLFVVIVTVVVCLTCTCKQDQKLKTE</sequence>
<feature type="chain" id="PRO_5002934729" description="Thioredoxin domain-containing protein" evidence="2">
    <location>
        <begin position="24"/>
        <end position="356"/>
    </location>
</feature>
<evidence type="ECO:0000256" key="2">
    <source>
        <dbReference type="SAM" id="SignalP"/>
    </source>
</evidence>
<reference evidence="4" key="1">
    <citation type="journal article" date="2008" name="Nature">
        <title>The amphioxus genome and the evolution of the chordate karyotype.</title>
        <authorList>
            <consortium name="US DOE Joint Genome Institute (JGI-PGF)"/>
            <person name="Putnam N.H."/>
            <person name="Butts T."/>
            <person name="Ferrier D.E.K."/>
            <person name="Furlong R.F."/>
            <person name="Hellsten U."/>
            <person name="Kawashima T."/>
            <person name="Robinson-Rechavi M."/>
            <person name="Shoguchi E."/>
            <person name="Terry A."/>
            <person name="Yu J.-K."/>
            <person name="Benito-Gutierrez E.L."/>
            <person name="Dubchak I."/>
            <person name="Garcia-Fernandez J."/>
            <person name="Gibson-Brown J.J."/>
            <person name="Grigoriev I.V."/>
            <person name="Horton A.C."/>
            <person name="de Jong P.J."/>
            <person name="Jurka J."/>
            <person name="Kapitonov V.V."/>
            <person name="Kohara Y."/>
            <person name="Kuroki Y."/>
            <person name="Lindquist E."/>
            <person name="Lucas S."/>
            <person name="Osoegawa K."/>
            <person name="Pennacchio L.A."/>
            <person name="Salamov A.A."/>
            <person name="Satou Y."/>
            <person name="Sauka-Spengler T."/>
            <person name="Schmutz J."/>
            <person name="Shin-I T."/>
            <person name="Toyoda A."/>
            <person name="Bronner-Fraser M."/>
            <person name="Fujiyama A."/>
            <person name="Holland L.Z."/>
            <person name="Holland P.W.H."/>
            <person name="Satoh N."/>
            <person name="Rokhsar D.S."/>
        </authorList>
    </citation>
    <scope>NUCLEOTIDE SEQUENCE [LARGE SCALE GENOMIC DNA]</scope>
    <source>
        <strain evidence="4">S238N-H82</strain>
        <tissue evidence="4">Testes</tissue>
    </source>
</reference>
<feature type="signal peptide" evidence="2">
    <location>
        <begin position="1"/>
        <end position="23"/>
    </location>
</feature>
<evidence type="ECO:0000313" key="4">
    <source>
        <dbReference type="EMBL" id="EEN48733.1"/>
    </source>
</evidence>
<dbReference type="EMBL" id="GG666613">
    <property type="protein sequence ID" value="EEN48733.1"/>
    <property type="molecule type" value="Genomic_DNA"/>
</dbReference>
<keyword evidence="1" id="KW-0812">Transmembrane</keyword>
<feature type="transmembrane region" description="Helical" evidence="1">
    <location>
        <begin position="323"/>
        <end position="345"/>
    </location>
</feature>
<dbReference type="InterPro" id="IPR036249">
    <property type="entry name" value="Thioredoxin-like_sf"/>
</dbReference>
<keyword evidence="2" id="KW-0732">Signal</keyword>
<organism>
    <name type="scientific">Branchiostoma floridae</name>
    <name type="common">Florida lancelet</name>
    <name type="synonym">Amphioxus</name>
    <dbReference type="NCBI Taxonomy" id="7739"/>
    <lineage>
        <taxon>Eukaryota</taxon>
        <taxon>Metazoa</taxon>
        <taxon>Chordata</taxon>
        <taxon>Cephalochordata</taxon>
        <taxon>Leptocardii</taxon>
        <taxon>Amphioxiformes</taxon>
        <taxon>Branchiostomatidae</taxon>
        <taxon>Branchiostoma</taxon>
    </lineage>
</organism>
<feature type="domain" description="Thioredoxin" evidence="3">
    <location>
        <begin position="21"/>
        <end position="167"/>
    </location>
</feature>
<dbReference type="SUPFAM" id="SSF52833">
    <property type="entry name" value="Thioredoxin-like"/>
    <property type="match status" value="2"/>
</dbReference>
<protein>
    <recommendedName>
        <fullName evidence="3">Thioredoxin domain-containing protein</fullName>
    </recommendedName>
</protein>